<evidence type="ECO:0008006" key="5">
    <source>
        <dbReference type="Google" id="ProtNLM"/>
    </source>
</evidence>
<protein>
    <recommendedName>
        <fullName evidence="5">TPM domain-containing protein</fullName>
    </recommendedName>
</protein>
<dbReference type="EMBL" id="CP092418">
    <property type="protein sequence ID" value="USD20858.1"/>
    <property type="molecule type" value="Genomic_DNA"/>
</dbReference>
<gene>
    <name evidence="3" type="ORF">MJO52_17615</name>
</gene>
<organism evidence="3 4">
    <name type="scientific">Microbulbifer variabilis</name>
    <dbReference type="NCBI Taxonomy" id="266805"/>
    <lineage>
        <taxon>Bacteria</taxon>
        <taxon>Pseudomonadati</taxon>
        <taxon>Pseudomonadota</taxon>
        <taxon>Gammaproteobacteria</taxon>
        <taxon>Cellvibrionales</taxon>
        <taxon>Microbulbiferaceae</taxon>
        <taxon>Microbulbifer</taxon>
    </lineage>
</organism>
<feature type="transmembrane region" description="Helical" evidence="1">
    <location>
        <begin position="154"/>
        <end position="175"/>
    </location>
</feature>
<dbReference type="Proteomes" id="UP001055658">
    <property type="component" value="Chromosome"/>
</dbReference>
<keyword evidence="4" id="KW-1185">Reference proteome</keyword>
<feature type="transmembrane region" description="Helical" evidence="1">
    <location>
        <begin position="187"/>
        <end position="208"/>
    </location>
</feature>
<keyword evidence="1" id="KW-1133">Transmembrane helix</keyword>
<evidence type="ECO:0000313" key="4">
    <source>
        <dbReference type="Proteomes" id="UP001055658"/>
    </source>
</evidence>
<evidence type="ECO:0000256" key="1">
    <source>
        <dbReference type="SAM" id="Phobius"/>
    </source>
</evidence>
<name>A0ABY4VCF2_9GAMM</name>
<proteinExistence type="predicted"/>
<evidence type="ECO:0000313" key="3">
    <source>
        <dbReference type="EMBL" id="USD20858.1"/>
    </source>
</evidence>
<keyword evidence="1" id="KW-0472">Membrane</keyword>
<keyword evidence="1" id="KW-0812">Transmembrane</keyword>
<accession>A0ABY4VCF2</accession>
<feature type="chain" id="PRO_5046407451" description="TPM domain-containing protein" evidence="2">
    <location>
        <begin position="22"/>
        <end position="272"/>
    </location>
</feature>
<dbReference type="RefSeq" id="WP_252083263.1">
    <property type="nucleotide sequence ID" value="NZ_CP092418.1"/>
</dbReference>
<evidence type="ECO:0000256" key="2">
    <source>
        <dbReference type="SAM" id="SignalP"/>
    </source>
</evidence>
<feature type="signal peptide" evidence="2">
    <location>
        <begin position="1"/>
        <end position="21"/>
    </location>
</feature>
<feature type="transmembrane region" description="Helical" evidence="1">
    <location>
        <begin position="228"/>
        <end position="246"/>
    </location>
</feature>
<keyword evidence="2" id="KW-0732">Signal</keyword>
<sequence>MKCILKLLVFTILIYSQLTSAELSENSLISQEDANFAQNYIGKFMQKDSDYVISLVDPELADELTPELLEKILTHLPEGNLLSTELIGSEAQATNDTWIGNFIFEYHFEGGWALANAAIKRSEGKTTIIGLNVYKTLASQKELNRFTLSDKSHLHYLVLAMTIISPIFILITLVVCIRTPLQKRKWLWILFILFSVGAIKLNWTTGAYQVKLLSFQLFGGGAVSASEHAPLILTAGFPLGAIIFWFKRRSLIGQNKKTEQNQLELKESNNSV</sequence>
<reference evidence="3" key="1">
    <citation type="submission" date="2022-02" db="EMBL/GenBank/DDBJ databases">
        <title>Coral-associated bacteria.</title>
        <authorList>
            <person name="Tang K."/>
            <person name="Wang X."/>
        </authorList>
    </citation>
    <scope>NUCLEOTIDE SEQUENCE</scope>
    <source>
        <strain evidence="3">SCSIO 43006</strain>
    </source>
</reference>